<feature type="domain" description="NmrA-like" evidence="3">
    <location>
        <begin position="6"/>
        <end position="238"/>
    </location>
</feature>
<dbReference type="GeneID" id="28821132"/>
<dbReference type="Pfam" id="PF05368">
    <property type="entry name" value="NmrA"/>
    <property type="match status" value="1"/>
</dbReference>
<evidence type="ECO:0000256" key="1">
    <source>
        <dbReference type="ARBA" id="ARBA00022857"/>
    </source>
</evidence>
<evidence type="ECO:0000256" key="2">
    <source>
        <dbReference type="ARBA" id="ARBA00023002"/>
    </source>
</evidence>
<name>A0A194XWE2_MOLSC</name>
<dbReference type="KEGG" id="psco:LY89DRAFT_634702"/>
<dbReference type="CDD" id="cd05259">
    <property type="entry name" value="PCBER_SDR_a"/>
    <property type="match status" value="1"/>
</dbReference>
<proteinExistence type="predicted"/>
<sequence length="299" mass="32440">MSSQIKNILIIGAGGKLGPVILSTFAKDPHFITTILSRDSSTSTFPAGTKVVKIADDYPEPELLKAFKGQDAIISTIATASAKQQEVFIDVAIKAGVKRFVPSDFGSDVRNEKARALLPSFLQGKFDTVEYLKGKEGQGLTWTSFVTGPFFDLAMKFGYLGIDINGHKVTLYDNGTTTWSTTTLATIGLAVKNAMLAPEQTANKYMFIDSFTVTQKDVFAAFEKATGKKWEVTCADLAIDKKEGLEKMAKGDFTGAGQLIRYINLVGGHGGNYMEYEGGDNELLSLPKESLDEVVARFV</sequence>
<reference evidence="4 5" key="1">
    <citation type="submission" date="2015-10" db="EMBL/GenBank/DDBJ databases">
        <title>Full genome of DAOMC 229536 Phialocephala scopiformis, a fungal endophyte of spruce producing the potent anti-insectan compound rugulosin.</title>
        <authorList>
            <consortium name="DOE Joint Genome Institute"/>
            <person name="Walker A.K."/>
            <person name="Frasz S.L."/>
            <person name="Seifert K.A."/>
            <person name="Miller J.D."/>
            <person name="Mondo S.J."/>
            <person name="Labutti K."/>
            <person name="Lipzen A."/>
            <person name="Dockter R."/>
            <person name="Kennedy M."/>
            <person name="Grigoriev I.V."/>
            <person name="Spatafora J.W."/>
        </authorList>
    </citation>
    <scope>NUCLEOTIDE SEQUENCE [LARGE SCALE GENOMIC DNA]</scope>
    <source>
        <strain evidence="4 5">CBS 120377</strain>
    </source>
</reference>
<dbReference type="RefSeq" id="XP_018078903.1">
    <property type="nucleotide sequence ID" value="XM_018211406.1"/>
</dbReference>
<keyword evidence="1" id="KW-0521">NADP</keyword>
<dbReference type="InterPro" id="IPR008030">
    <property type="entry name" value="NmrA-like"/>
</dbReference>
<keyword evidence="5" id="KW-1185">Reference proteome</keyword>
<dbReference type="Proteomes" id="UP000070700">
    <property type="component" value="Unassembled WGS sequence"/>
</dbReference>
<accession>A0A194XWE2</accession>
<keyword evidence="2" id="KW-0560">Oxidoreductase</keyword>
<dbReference type="PANTHER" id="PTHR47706:SF9">
    <property type="entry name" value="NMRA-LIKE DOMAIN-CONTAINING PROTEIN-RELATED"/>
    <property type="match status" value="1"/>
</dbReference>
<evidence type="ECO:0000313" key="4">
    <source>
        <dbReference type="EMBL" id="KUJ24548.1"/>
    </source>
</evidence>
<dbReference type="SUPFAM" id="SSF51735">
    <property type="entry name" value="NAD(P)-binding Rossmann-fold domains"/>
    <property type="match status" value="1"/>
</dbReference>
<organism evidence="4 5">
    <name type="scientific">Mollisia scopiformis</name>
    <name type="common">Conifer needle endophyte fungus</name>
    <name type="synonym">Phialocephala scopiformis</name>
    <dbReference type="NCBI Taxonomy" id="149040"/>
    <lineage>
        <taxon>Eukaryota</taxon>
        <taxon>Fungi</taxon>
        <taxon>Dikarya</taxon>
        <taxon>Ascomycota</taxon>
        <taxon>Pezizomycotina</taxon>
        <taxon>Leotiomycetes</taxon>
        <taxon>Helotiales</taxon>
        <taxon>Mollisiaceae</taxon>
        <taxon>Mollisia</taxon>
    </lineage>
</organism>
<dbReference type="EMBL" id="KQ947404">
    <property type="protein sequence ID" value="KUJ24548.1"/>
    <property type="molecule type" value="Genomic_DNA"/>
</dbReference>
<dbReference type="InParanoid" id="A0A194XWE2"/>
<dbReference type="PANTHER" id="PTHR47706">
    <property type="entry name" value="NMRA-LIKE FAMILY PROTEIN"/>
    <property type="match status" value="1"/>
</dbReference>
<dbReference type="Gene3D" id="3.40.50.720">
    <property type="entry name" value="NAD(P)-binding Rossmann-like Domain"/>
    <property type="match status" value="1"/>
</dbReference>
<dbReference type="OrthoDB" id="9984533at2759"/>
<dbReference type="AlphaFoldDB" id="A0A194XWE2"/>
<dbReference type="InterPro" id="IPR036291">
    <property type="entry name" value="NAD(P)-bd_dom_sf"/>
</dbReference>
<evidence type="ECO:0000259" key="3">
    <source>
        <dbReference type="Pfam" id="PF05368"/>
    </source>
</evidence>
<protein>
    <submittedName>
        <fullName evidence="4">Isoflavone reductase family protein</fullName>
    </submittedName>
</protein>
<dbReference type="GO" id="GO:0016491">
    <property type="term" value="F:oxidoreductase activity"/>
    <property type="evidence" value="ECO:0007669"/>
    <property type="project" value="UniProtKB-KW"/>
</dbReference>
<dbReference type="InterPro" id="IPR045312">
    <property type="entry name" value="PCBER-like"/>
</dbReference>
<evidence type="ECO:0000313" key="5">
    <source>
        <dbReference type="Proteomes" id="UP000070700"/>
    </source>
</evidence>
<dbReference type="InterPro" id="IPR051609">
    <property type="entry name" value="NmrA/Isoflavone_reductase-like"/>
</dbReference>
<gene>
    <name evidence="4" type="ORF">LY89DRAFT_634702</name>
</gene>